<evidence type="ECO:0000313" key="1">
    <source>
        <dbReference type="EMBL" id="MPN52339.1"/>
    </source>
</evidence>
<dbReference type="EMBL" id="VSSQ01118348">
    <property type="protein sequence ID" value="MPN52339.1"/>
    <property type="molecule type" value="Genomic_DNA"/>
</dbReference>
<protein>
    <submittedName>
        <fullName evidence="1">Uncharacterized protein</fullName>
    </submittedName>
</protein>
<comment type="caution">
    <text evidence="1">The sequence shown here is derived from an EMBL/GenBank/DDBJ whole genome shotgun (WGS) entry which is preliminary data.</text>
</comment>
<sequence length="60" mass="6167">MIIKRAVIKGKGGGAHIGTTEDIFIAGTGIGYIIDFGLIVFQYLGDGVTACIIRGIASAL</sequence>
<reference evidence="1" key="1">
    <citation type="submission" date="2019-08" db="EMBL/GenBank/DDBJ databases">
        <authorList>
            <person name="Kucharzyk K."/>
            <person name="Murdoch R.W."/>
            <person name="Higgins S."/>
            <person name="Loffler F."/>
        </authorList>
    </citation>
    <scope>NUCLEOTIDE SEQUENCE</scope>
</reference>
<name>A0A645IPK5_9ZZZZ</name>
<proteinExistence type="predicted"/>
<dbReference type="AlphaFoldDB" id="A0A645IPK5"/>
<accession>A0A645IPK5</accession>
<organism evidence="1">
    <name type="scientific">bioreactor metagenome</name>
    <dbReference type="NCBI Taxonomy" id="1076179"/>
    <lineage>
        <taxon>unclassified sequences</taxon>
        <taxon>metagenomes</taxon>
        <taxon>ecological metagenomes</taxon>
    </lineage>
</organism>
<gene>
    <name evidence="1" type="ORF">SDC9_199995</name>
</gene>